<dbReference type="InterPro" id="IPR005183">
    <property type="entry name" value="DUF305_CopM-like"/>
</dbReference>
<gene>
    <name evidence="4" type="ORF">C6V83_00335</name>
</gene>
<evidence type="ECO:0000256" key="2">
    <source>
        <dbReference type="SAM" id="SignalP"/>
    </source>
</evidence>
<dbReference type="PANTHER" id="PTHR36933">
    <property type="entry name" value="SLL0788 PROTEIN"/>
    <property type="match status" value="1"/>
</dbReference>
<feature type="region of interest" description="Disordered" evidence="1">
    <location>
        <begin position="31"/>
        <end position="59"/>
    </location>
</feature>
<dbReference type="RefSeq" id="WP_105943612.1">
    <property type="nucleotide sequence ID" value="NZ_CP027433.1"/>
</dbReference>
<feature type="chain" id="PRO_5038793149" evidence="2">
    <location>
        <begin position="28"/>
        <end position="211"/>
    </location>
</feature>
<dbReference type="OrthoDB" id="26872at2"/>
<dbReference type="KEGG" id="git:C6V83_00335"/>
<evidence type="ECO:0000256" key="1">
    <source>
        <dbReference type="SAM" id="MobiDB-lite"/>
    </source>
</evidence>
<dbReference type="InterPro" id="IPR012347">
    <property type="entry name" value="Ferritin-like"/>
</dbReference>
<sequence length="211" mass="22322">MNANQTKLVRRLTVAVAGAAAVGLLVACGSSDDGHDDHSAPGASSHTASGSPTSVAPQANSADVEFATMMIPHHAQAVEMADLVPSRTQNAWLIGFAQKVKDAQQPEIDQMAEALKAWGQPVPGTDSAHDHAGHGGMEGMMTPEQMANLEKLSGPEFDREWITMMIAHHRGAVAMAKTELAEGENPEMKKLAQQIVDSQQAEIDELQAQLG</sequence>
<dbReference type="PROSITE" id="PS51257">
    <property type="entry name" value="PROKAR_LIPOPROTEIN"/>
    <property type="match status" value="1"/>
</dbReference>
<feature type="signal peptide" evidence="2">
    <location>
        <begin position="1"/>
        <end position="27"/>
    </location>
</feature>
<dbReference type="PANTHER" id="PTHR36933:SF1">
    <property type="entry name" value="SLL0788 PROTEIN"/>
    <property type="match status" value="1"/>
</dbReference>
<dbReference type="Pfam" id="PF03713">
    <property type="entry name" value="DUF305"/>
    <property type="match status" value="1"/>
</dbReference>
<reference evidence="4 5" key="1">
    <citation type="submission" date="2018-03" db="EMBL/GenBank/DDBJ databases">
        <title>Characteristics and genome of n-alkane degrading marine bacteria Gordonia iterans isolated from crude oil contaminated in Tae-an, South Korea.</title>
        <authorList>
            <person name="Lee S.-S."/>
            <person name="Kim H."/>
        </authorList>
    </citation>
    <scope>NUCLEOTIDE SEQUENCE [LARGE SCALE GENOMIC DNA]</scope>
    <source>
        <strain evidence="4 5">Co17</strain>
    </source>
</reference>
<feature type="compositionally biased region" description="Polar residues" evidence="1">
    <location>
        <begin position="42"/>
        <end position="59"/>
    </location>
</feature>
<organism evidence="4 5">
    <name type="scientific">Gordonia iterans</name>
    <dbReference type="NCBI Taxonomy" id="1004901"/>
    <lineage>
        <taxon>Bacteria</taxon>
        <taxon>Bacillati</taxon>
        <taxon>Actinomycetota</taxon>
        <taxon>Actinomycetes</taxon>
        <taxon>Mycobacteriales</taxon>
        <taxon>Gordoniaceae</taxon>
        <taxon>Gordonia</taxon>
    </lineage>
</organism>
<evidence type="ECO:0000259" key="3">
    <source>
        <dbReference type="Pfam" id="PF03713"/>
    </source>
</evidence>
<accession>A0A2S0KJP3</accession>
<dbReference type="AlphaFoldDB" id="A0A2S0KJP3"/>
<dbReference type="Gene3D" id="1.20.1260.10">
    <property type="match status" value="1"/>
</dbReference>
<dbReference type="Proteomes" id="UP000239814">
    <property type="component" value="Chromosome"/>
</dbReference>
<dbReference type="EMBL" id="CP027433">
    <property type="protein sequence ID" value="AVM01909.1"/>
    <property type="molecule type" value="Genomic_DNA"/>
</dbReference>
<evidence type="ECO:0000313" key="5">
    <source>
        <dbReference type="Proteomes" id="UP000239814"/>
    </source>
</evidence>
<name>A0A2S0KJP3_9ACTN</name>
<keyword evidence="5" id="KW-1185">Reference proteome</keyword>
<keyword evidence="2" id="KW-0732">Signal</keyword>
<feature type="domain" description="DUF305" evidence="3">
    <location>
        <begin position="63"/>
        <end position="208"/>
    </location>
</feature>
<proteinExistence type="predicted"/>
<protein>
    <submittedName>
        <fullName evidence="4">DUF305 domain-containing protein</fullName>
    </submittedName>
</protein>
<evidence type="ECO:0000313" key="4">
    <source>
        <dbReference type="EMBL" id="AVM01909.1"/>
    </source>
</evidence>